<dbReference type="SUPFAM" id="SSF53474">
    <property type="entry name" value="alpha/beta-Hydrolases"/>
    <property type="match status" value="1"/>
</dbReference>
<dbReference type="InterPro" id="IPR011118">
    <property type="entry name" value="Tannase/feruloyl_esterase"/>
</dbReference>
<evidence type="ECO:0000256" key="1">
    <source>
        <dbReference type="ARBA" id="ARBA00006249"/>
    </source>
</evidence>
<dbReference type="InterPro" id="IPR029058">
    <property type="entry name" value="AB_hydrolase_fold"/>
</dbReference>
<feature type="signal peptide" evidence="8">
    <location>
        <begin position="1"/>
        <end position="30"/>
    </location>
</feature>
<sequence>MTGWLARRLGRGVLVFGVASSFAAAIPARAADRLALPVVKPAMACEDLTKADVGRQTGTATRIRTAERVQTDKGAYCKVIGVIAPSIEFQAWLPMERWTQRFFEGPFNRPAPDNAAGCLPAHNGEFATIANNRGAATTGQTDARWTTDMQLRIDWAYRANHEAALAGKALIRLYYGQAPRFSYFTGCSEGGREALMQAQRYPGDFDGISAGAPVAIDSVHNAFFHPWEAEANRLLPGGGRVLTKDRLALLHAGVMEHCAASAGLLDGVLLQPTACTFRRQWLECAPGAAPEACLSPAELDVVERLYEGASDGAGHRFEIAGFPIGSENLWKLSTATEFGDRETKEGFALRRLLPPPEGNLSAQELEEAFRFDQAWYEKLRWAAPLYNAANTNLAPYSARGGKLILWHGAADLTVQPQVSIAYYDGVRAALGAAATDRFLRFFMLPGMGHCAGGDGPDQFDVLTPLMAWTELGRAPAQLVVGKRAAEKPAPPSRSPSPYAAPAQPTVFTRPVFPFPQVARYSGKGDRALAGSYVPVRLPAPAVSGTQALELFGPDNQSAYQVSGNELVAIRR</sequence>
<gene>
    <name evidence="9" type="ORF">H7F51_09040</name>
</gene>
<keyword evidence="7" id="KW-1015">Disulfide bond</keyword>
<evidence type="ECO:0000256" key="7">
    <source>
        <dbReference type="ARBA" id="ARBA00023157"/>
    </source>
</evidence>
<keyword evidence="2" id="KW-0719">Serine esterase</keyword>
<dbReference type="Gene3D" id="3.40.50.1820">
    <property type="entry name" value="alpha/beta hydrolase"/>
    <property type="match status" value="1"/>
</dbReference>
<feature type="chain" id="PRO_5031372585" evidence="8">
    <location>
        <begin position="31"/>
        <end position="571"/>
    </location>
</feature>
<keyword evidence="3" id="KW-0479">Metal-binding</keyword>
<dbReference type="Pfam" id="PF07519">
    <property type="entry name" value="Tannase"/>
    <property type="match status" value="1"/>
</dbReference>
<evidence type="ECO:0000256" key="6">
    <source>
        <dbReference type="ARBA" id="ARBA00022837"/>
    </source>
</evidence>
<dbReference type="Proteomes" id="UP000566813">
    <property type="component" value="Unassembled WGS sequence"/>
</dbReference>
<organism evidence="9 10">
    <name type="scientific">Novosphingobium flavum</name>
    <dbReference type="NCBI Taxonomy" id="1778672"/>
    <lineage>
        <taxon>Bacteria</taxon>
        <taxon>Pseudomonadati</taxon>
        <taxon>Pseudomonadota</taxon>
        <taxon>Alphaproteobacteria</taxon>
        <taxon>Sphingomonadales</taxon>
        <taxon>Sphingomonadaceae</taxon>
        <taxon>Novosphingobium</taxon>
    </lineage>
</organism>
<dbReference type="PANTHER" id="PTHR33938">
    <property type="entry name" value="FERULOYL ESTERASE B-RELATED"/>
    <property type="match status" value="1"/>
</dbReference>
<keyword evidence="6" id="KW-0106">Calcium</keyword>
<protein>
    <submittedName>
        <fullName evidence="9">Tannase/feruloyl esterase family alpha/beta hydrolase</fullName>
    </submittedName>
</protein>
<evidence type="ECO:0000256" key="2">
    <source>
        <dbReference type="ARBA" id="ARBA00022487"/>
    </source>
</evidence>
<name>A0A7X1KLT9_9SPHN</name>
<accession>A0A7X1KLT9</accession>
<dbReference type="EMBL" id="JACLAW010000006">
    <property type="protein sequence ID" value="MBC2665668.1"/>
    <property type="molecule type" value="Genomic_DNA"/>
</dbReference>
<dbReference type="PANTHER" id="PTHR33938:SF15">
    <property type="entry name" value="FERULOYL ESTERASE B-RELATED"/>
    <property type="match status" value="1"/>
</dbReference>
<dbReference type="AlphaFoldDB" id="A0A7X1KLT9"/>
<dbReference type="GO" id="GO:0046872">
    <property type="term" value="F:metal ion binding"/>
    <property type="evidence" value="ECO:0007669"/>
    <property type="project" value="UniProtKB-KW"/>
</dbReference>
<evidence type="ECO:0000313" key="9">
    <source>
        <dbReference type="EMBL" id="MBC2665668.1"/>
    </source>
</evidence>
<proteinExistence type="inferred from homology"/>
<keyword evidence="5 9" id="KW-0378">Hydrolase</keyword>
<evidence type="ECO:0000256" key="3">
    <source>
        <dbReference type="ARBA" id="ARBA00022723"/>
    </source>
</evidence>
<dbReference type="RefSeq" id="WP_185663932.1">
    <property type="nucleotide sequence ID" value="NZ_JACLAW010000006.1"/>
</dbReference>
<dbReference type="GO" id="GO:0052689">
    <property type="term" value="F:carboxylic ester hydrolase activity"/>
    <property type="evidence" value="ECO:0007669"/>
    <property type="project" value="UniProtKB-KW"/>
</dbReference>
<evidence type="ECO:0000256" key="8">
    <source>
        <dbReference type="SAM" id="SignalP"/>
    </source>
</evidence>
<evidence type="ECO:0000256" key="5">
    <source>
        <dbReference type="ARBA" id="ARBA00022801"/>
    </source>
</evidence>
<comment type="caution">
    <text evidence="9">The sequence shown here is derived from an EMBL/GenBank/DDBJ whole genome shotgun (WGS) entry which is preliminary data.</text>
</comment>
<evidence type="ECO:0000313" key="10">
    <source>
        <dbReference type="Proteomes" id="UP000566813"/>
    </source>
</evidence>
<comment type="similarity">
    <text evidence="1">Belongs to the tannase family.</text>
</comment>
<keyword evidence="10" id="KW-1185">Reference proteome</keyword>
<evidence type="ECO:0000256" key="4">
    <source>
        <dbReference type="ARBA" id="ARBA00022729"/>
    </source>
</evidence>
<keyword evidence="4 8" id="KW-0732">Signal</keyword>
<reference evidence="9 10" key="1">
    <citation type="submission" date="2020-08" db="EMBL/GenBank/DDBJ databases">
        <title>The genome sequence of type strain Novosphingobium flavum NBRC 111647.</title>
        <authorList>
            <person name="Liu Y."/>
        </authorList>
    </citation>
    <scope>NUCLEOTIDE SEQUENCE [LARGE SCALE GENOMIC DNA]</scope>
    <source>
        <strain evidence="9 10">NBRC 111647</strain>
    </source>
</reference>